<gene>
    <name evidence="1" type="ORF">LMON_2003</name>
</gene>
<evidence type="ECO:0000313" key="1">
    <source>
        <dbReference type="EMBL" id="CDG45855.1"/>
    </source>
</evidence>
<name>A0A3Q0NFY8_LISMG</name>
<proteinExistence type="predicted"/>
<dbReference type="KEGG" id="lmod:LMON_2003"/>
<organism evidence="1 2">
    <name type="scientific">Listeria monocytogenes serotype 1/2a (strain EGD / Mackaness)</name>
    <dbReference type="NCBI Taxonomy" id="1334565"/>
    <lineage>
        <taxon>Bacteria</taxon>
        <taxon>Bacillati</taxon>
        <taxon>Bacillota</taxon>
        <taxon>Bacilli</taxon>
        <taxon>Bacillales</taxon>
        <taxon>Listeriaceae</taxon>
        <taxon>Listeria</taxon>
    </lineage>
</organism>
<accession>A0A3Q0NFY8</accession>
<sequence length="39" mass="4511">MDNRLILSRFQAFKEKSLWLKMLRNGVSLALFLAVVGIM</sequence>
<dbReference type="EMBL" id="HG421741">
    <property type="protein sequence ID" value="CDG45855.1"/>
    <property type="molecule type" value="Genomic_DNA"/>
</dbReference>
<dbReference type="AlphaFoldDB" id="A0A3Q0NFY8"/>
<evidence type="ECO:0000313" key="2">
    <source>
        <dbReference type="Proteomes" id="UP000016703"/>
    </source>
</evidence>
<dbReference type="Proteomes" id="UP000016703">
    <property type="component" value="Chromosome"/>
</dbReference>
<protein>
    <submittedName>
        <fullName evidence="1">Uncharacterized protein</fullName>
    </submittedName>
</protein>
<reference evidence="1 2" key="1">
    <citation type="journal article" date="2014" name="MBio">
        <title>Comparison of widely used Listeria monocytogenes strains EGD, 10403S, and EGD-e highlights genomic variations underlying differences in pathogenicity.</title>
        <authorList>
            <person name="Becavin C."/>
            <person name="Bouchier C."/>
            <person name="Lechat P."/>
            <person name="Archambaud C."/>
            <person name="Creno S."/>
            <person name="Gouin E."/>
            <person name="Wu Z."/>
            <person name="Kuhbacher A."/>
            <person name="Brisse S."/>
            <person name="Pucciarelli M.G."/>
            <person name="Garcia-del Portillo F."/>
            <person name="Hain T."/>
            <person name="Portnoy D.A."/>
            <person name="Chakraborty T."/>
            <person name="Lecuit M."/>
            <person name="Pizarro-Cerda J."/>
            <person name="Moszer I."/>
            <person name="Bierne H."/>
            <person name="Cossart P."/>
        </authorList>
    </citation>
    <scope>NUCLEOTIDE SEQUENCE [LARGE SCALE GENOMIC DNA]</scope>
    <source>
        <strain evidence="2">EGD / Mackaness</strain>
    </source>
</reference>